<name>A0A150RPP6_SORCE</name>
<evidence type="ECO:0000313" key="1">
    <source>
        <dbReference type="EMBL" id="KYF82242.1"/>
    </source>
</evidence>
<dbReference type="EMBL" id="JEMB01002286">
    <property type="protein sequence ID" value="KYF82242.1"/>
    <property type="molecule type" value="Genomic_DNA"/>
</dbReference>
<dbReference type="Proteomes" id="UP000075635">
    <property type="component" value="Unassembled WGS sequence"/>
</dbReference>
<gene>
    <name evidence="1" type="ORF">BE17_14235</name>
</gene>
<dbReference type="AlphaFoldDB" id="A0A150RPP6"/>
<comment type="caution">
    <text evidence="1">The sequence shown here is derived from an EMBL/GenBank/DDBJ whole genome shotgun (WGS) entry which is preliminary data.</text>
</comment>
<proteinExistence type="predicted"/>
<evidence type="ECO:0000313" key="2">
    <source>
        <dbReference type="Proteomes" id="UP000075635"/>
    </source>
</evidence>
<organism evidence="1 2">
    <name type="scientific">Sorangium cellulosum</name>
    <name type="common">Polyangium cellulosum</name>
    <dbReference type="NCBI Taxonomy" id="56"/>
    <lineage>
        <taxon>Bacteria</taxon>
        <taxon>Pseudomonadati</taxon>
        <taxon>Myxococcota</taxon>
        <taxon>Polyangia</taxon>
        <taxon>Polyangiales</taxon>
        <taxon>Polyangiaceae</taxon>
        <taxon>Sorangium</taxon>
    </lineage>
</organism>
<sequence length="72" mass="7932">MRGFLGRETEQRVIAFACTAEAAAALRMTDAAVAEAAYAARGGSIRTRRMSCVSTWATFTTRSRCVPWHMMD</sequence>
<protein>
    <submittedName>
        <fullName evidence="1">Uncharacterized protein</fullName>
    </submittedName>
</protein>
<reference evidence="1 2" key="1">
    <citation type="submission" date="2014-02" db="EMBL/GenBank/DDBJ databases">
        <title>The small core and large imbalanced accessory genome model reveals a collaborative survival strategy of Sorangium cellulosum strains in nature.</title>
        <authorList>
            <person name="Han K."/>
            <person name="Peng R."/>
            <person name="Blom J."/>
            <person name="Li Y.-Z."/>
        </authorList>
    </citation>
    <scope>NUCLEOTIDE SEQUENCE [LARGE SCALE GENOMIC DNA]</scope>
    <source>
        <strain evidence="1 2">So0011-07</strain>
    </source>
</reference>
<accession>A0A150RPP6</accession>